<dbReference type="Proteomes" id="UP000193218">
    <property type="component" value="Unassembled WGS sequence"/>
</dbReference>
<dbReference type="InParanoid" id="A0A1Y1UPA6"/>
<accession>A0A1Y1UPA6</accession>
<keyword evidence="1" id="KW-0812">Transmembrane</keyword>
<feature type="transmembrane region" description="Helical" evidence="1">
    <location>
        <begin position="231"/>
        <end position="252"/>
    </location>
</feature>
<evidence type="ECO:0000313" key="2">
    <source>
        <dbReference type="EMBL" id="ORX39387.1"/>
    </source>
</evidence>
<proteinExistence type="predicted"/>
<organism evidence="2 3">
    <name type="scientific">Kockovaella imperatae</name>
    <dbReference type="NCBI Taxonomy" id="4999"/>
    <lineage>
        <taxon>Eukaryota</taxon>
        <taxon>Fungi</taxon>
        <taxon>Dikarya</taxon>
        <taxon>Basidiomycota</taxon>
        <taxon>Agaricomycotina</taxon>
        <taxon>Tremellomycetes</taxon>
        <taxon>Tremellales</taxon>
        <taxon>Cuniculitremaceae</taxon>
        <taxon>Kockovaella</taxon>
    </lineage>
</organism>
<feature type="transmembrane region" description="Helical" evidence="1">
    <location>
        <begin position="37"/>
        <end position="60"/>
    </location>
</feature>
<name>A0A1Y1UPA6_9TREE</name>
<protein>
    <submittedName>
        <fullName evidence="2">Uncharacterized protein</fullName>
    </submittedName>
</protein>
<keyword evidence="3" id="KW-1185">Reference proteome</keyword>
<sequence length="294" mass="32303">MAKGVGMMFAQMGVWIGVLKYGAAWFVDGFYSAFEFWIFYSVYSEVVMIFWPFPSLLKYVHSSESKAIVLEYSTNVGSPLHPKIAGGILAALVLGASAKYGMTAVPFIIGSYTLMGFTAIEPHRMTVKVYIKLVHGLLALVAGLTGLILGIIALSGRGNGPLFEARHEPSPWLDKLMVAPMIAVPCAIGGILVAMALRYDYGNSVRLTEKGEPGEKMELVRSSPAFKKPMFKAAMIGLAVSTSSSIILHYYFPTFIDRPLTMLYSVPPLVTASTFIQAWRDGAVDKWWGYEETW</sequence>
<reference evidence="2 3" key="1">
    <citation type="submission" date="2017-03" db="EMBL/GenBank/DDBJ databases">
        <title>Widespread Adenine N6-methylation of Active Genes in Fungi.</title>
        <authorList>
            <consortium name="DOE Joint Genome Institute"/>
            <person name="Mondo S.J."/>
            <person name="Dannebaum R.O."/>
            <person name="Kuo R.C."/>
            <person name="Louie K.B."/>
            <person name="Bewick A.J."/>
            <person name="Labutti K."/>
            <person name="Haridas S."/>
            <person name="Kuo A."/>
            <person name="Salamov A."/>
            <person name="Ahrendt S.R."/>
            <person name="Lau R."/>
            <person name="Bowen B.P."/>
            <person name="Lipzen A."/>
            <person name="Sullivan W."/>
            <person name="Andreopoulos W.B."/>
            <person name="Clum A."/>
            <person name="Lindquist E."/>
            <person name="Daum C."/>
            <person name="Northen T.R."/>
            <person name="Ramamoorthy G."/>
            <person name="Schmitz R.J."/>
            <person name="Gryganskyi A."/>
            <person name="Culley D."/>
            <person name="Magnuson J."/>
            <person name="James T.Y."/>
            <person name="O'Malley M.A."/>
            <person name="Stajich J.E."/>
            <person name="Spatafora J.W."/>
            <person name="Visel A."/>
            <person name="Grigoriev I.V."/>
        </authorList>
    </citation>
    <scope>NUCLEOTIDE SEQUENCE [LARGE SCALE GENOMIC DNA]</scope>
    <source>
        <strain evidence="2 3">NRRL Y-17943</strain>
    </source>
</reference>
<feature type="transmembrane region" description="Helical" evidence="1">
    <location>
        <begin position="133"/>
        <end position="156"/>
    </location>
</feature>
<dbReference type="RefSeq" id="XP_021873250.1">
    <property type="nucleotide sequence ID" value="XM_022015177.1"/>
</dbReference>
<dbReference type="AlphaFoldDB" id="A0A1Y1UPA6"/>
<keyword evidence="1" id="KW-1133">Transmembrane helix</keyword>
<evidence type="ECO:0000256" key="1">
    <source>
        <dbReference type="SAM" id="Phobius"/>
    </source>
</evidence>
<keyword evidence="1" id="KW-0472">Membrane</keyword>
<feature type="transmembrane region" description="Helical" evidence="1">
    <location>
        <begin position="12"/>
        <end position="31"/>
    </location>
</feature>
<gene>
    <name evidence="2" type="ORF">BD324DRAFT_619481</name>
</gene>
<dbReference type="GeneID" id="33556985"/>
<feature type="transmembrane region" description="Helical" evidence="1">
    <location>
        <begin position="176"/>
        <end position="197"/>
    </location>
</feature>
<dbReference type="EMBL" id="NBSH01000003">
    <property type="protein sequence ID" value="ORX39387.1"/>
    <property type="molecule type" value="Genomic_DNA"/>
</dbReference>
<evidence type="ECO:0000313" key="3">
    <source>
        <dbReference type="Proteomes" id="UP000193218"/>
    </source>
</evidence>
<comment type="caution">
    <text evidence="2">The sequence shown here is derived from an EMBL/GenBank/DDBJ whole genome shotgun (WGS) entry which is preliminary data.</text>
</comment>